<evidence type="ECO:0000256" key="3">
    <source>
        <dbReference type="ARBA" id="ARBA00023157"/>
    </source>
</evidence>
<dbReference type="InterPro" id="IPR050440">
    <property type="entry name" value="Laminin/Netrin_ECM"/>
</dbReference>
<proteinExistence type="predicted"/>
<reference evidence="10" key="1">
    <citation type="submission" date="2016-06" db="UniProtKB">
        <authorList>
            <consortium name="WormBaseParasite"/>
        </authorList>
    </citation>
    <scope>IDENTIFICATION</scope>
</reference>
<dbReference type="Gene3D" id="2.10.25.10">
    <property type="entry name" value="Laminin"/>
    <property type="match status" value="1"/>
</dbReference>
<evidence type="ECO:0000259" key="7">
    <source>
        <dbReference type="PROSITE" id="PS51117"/>
    </source>
</evidence>
<dbReference type="SUPFAM" id="SSF57196">
    <property type="entry name" value="EGF/Laminin"/>
    <property type="match status" value="1"/>
</dbReference>
<dbReference type="PROSITE" id="PS01248">
    <property type="entry name" value="EGF_LAM_1"/>
    <property type="match status" value="1"/>
</dbReference>
<dbReference type="GO" id="GO:0005604">
    <property type="term" value="C:basement membrane"/>
    <property type="evidence" value="ECO:0007669"/>
    <property type="project" value="TreeGrafter"/>
</dbReference>
<dbReference type="PROSITE" id="PS51117">
    <property type="entry name" value="LAMININ_NTER"/>
    <property type="match status" value="1"/>
</dbReference>
<sequence length="500" mass="56870">MRFTHAHFTLILCVWLSLPHVRVESVISENVTWYPIDENRTIFRNKRQLGLEFDSSASRCRIGTVDLQCLPPFKNIVHGVNVRASANCGVERTQRLCRSDGTCQLCGPHPKRQFAAEYLTDIHDPQNQTCWASGFIRPGGPEQAVNLTLSLGKRFEVYYISLQPCSVGSLPDSIAIYKSSDFGRNWRPWHYFSTDCYRAFGLPTTDEYNSHITSANLQEVLCVALQPHEGYLNRQMRRRRSMGIHLQHGTLPKDPKQLMLDTSNVAPDWVIAFSTTLGRPSQRPWSPALIDWMTMTDIRISLMRFRSSNRGGEYESKRRELRAASGNFVHHSLPFGLSAPENQFRRRSYLGRDSYADSYPRTRHQMRDVTSRDLSASNPLNNRLFTVNGTVHPSEEVVPEVSKLDSMFPGEPDILSDNEFYAFADLAIGGRCKCNGHASDCFLGSDGRLRCACEHNTEGDDCERCKSGYMDKPWERATAQKANACTSEYCIFRIDTCYSE</sequence>
<evidence type="ECO:0000256" key="1">
    <source>
        <dbReference type="ARBA" id="ARBA00022729"/>
    </source>
</evidence>
<evidence type="ECO:0000256" key="4">
    <source>
        <dbReference type="ARBA" id="ARBA00023180"/>
    </source>
</evidence>
<gene>
    <name evidence="8" type="ORF">ECPE_LOCUS2485</name>
</gene>
<dbReference type="InterPro" id="IPR008211">
    <property type="entry name" value="Laminin_N"/>
</dbReference>
<keyword evidence="9" id="KW-1185">Reference proteome</keyword>
<feature type="chain" id="PRO_5043137851" evidence="6">
    <location>
        <begin position="26"/>
        <end position="500"/>
    </location>
</feature>
<dbReference type="GO" id="GO:0008045">
    <property type="term" value="P:motor neuron axon guidance"/>
    <property type="evidence" value="ECO:0007669"/>
    <property type="project" value="TreeGrafter"/>
</dbReference>
<dbReference type="GO" id="GO:0016358">
    <property type="term" value="P:dendrite development"/>
    <property type="evidence" value="ECO:0007669"/>
    <property type="project" value="TreeGrafter"/>
</dbReference>
<keyword evidence="4" id="KW-0325">Glycoprotein</keyword>
<dbReference type="OrthoDB" id="5984158at2759"/>
<accession>A0A183A6A0</accession>
<dbReference type="Pfam" id="PF24973">
    <property type="entry name" value="EGF_LMN_ATRN"/>
    <property type="match status" value="1"/>
</dbReference>
<dbReference type="InterPro" id="IPR056863">
    <property type="entry name" value="LMN_ATRN_NET-like_EGF"/>
</dbReference>
<dbReference type="SMART" id="SM00136">
    <property type="entry name" value="LamNT"/>
    <property type="match status" value="1"/>
</dbReference>
<protein>
    <submittedName>
        <fullName evidence="10">Laminin N-terminal domain-containing protein</fullName>
    </submittedName>
</protein>
<dbReference type="Gene3D" id="2.60.120.260">
    <property type="entry name" value="Galactose-binding domain-like"/>
    <property type="match status" value="1"/>
</dbReference>
<dbReference type="Proteomes" id="UP000272942">
    <property type="component" value="Unassembled WGS sequence"/>
</dbReference>
<keyword evidence="5" id="KW-0424">Laminin EGF-like domain</keyword>
<keyword evidence="3" id="KW-1015">Disulfide bond</keyword>
<dbReference type="GO" id="GO:0009887">
    <property type="term" value="P:animal organ morphogenesis"/>
    <property type="evidence" value="ECO:0007669"/>
    <property type="project" value="TreeGrafter"/>
</dbReference>
<feature type="domain" description="Laminin N-terminal" evidence="7">
    <location>
        <begin position="65"/>
        <end position="431"/>
    </location>
</feature>
<dbReference type="GO" id="GO:0009888">
    <property type="term" value="P:tissue development"/>
    <property type="evidence" value="ECO:0007669"/>
    <property type="project" value="TreeGrafter"/>
</dbReference>
<name>A0A183A6A0_9TREM</name>
<dbReference type="AlphaFoldDB" id="A0A183A6A0"/>
<feature type="signal peptide" evidence="6">
    <location>
        <begin position="1"/>
        <end position="25"/>
    </location>
</feature>
<reference evidence="8 9" key="2">
    <citation type="submission" date="2018-11" db="EMBL/GenBank/DDBJ databases">
        <authorList>
            <consortium name="Pathogen Informatics"/>
        </authorList>
    </citation>
    <scope>NUCLEOTIDE SEQUENCE [LARGE SCALE GENOMIC DNA]</scope>
    <source>
        <strain evidence="8 9">Egypt</strain>
    </source>
</reference>
<evidence type="ECO:0000256" key="2">
    <source>
        <dbReference type="ARBA" id="ARBA00022737"/>
    </source>
</evidence>
<evidence type="ECO:0000313" key="9">
    <source>
        <dbReference type="Proteomes" id="UP000272942"/>
    </source>
</evidence>
<keyword evidence="2" id="KW-0677">Repeat</keyword>
<dbReference type="EMBL" id="UZAN01039642">
    <property type="protein sequence ID" value="VDP66605.1"/>
    <property type="molecule type" value="Genomic_DNA"/>
</dbReference>
<evidence type="ECO:0000256" key="5">
    <source>
        <dbReference type="ARBA" id="ARBA00023292"/>
    </source>
</evidence>
<dbReference type="InterPro" id="IPR002049">
    <property type="entry name" value="LE_dom"/>
</dbReference>
<evidence type="ECO:0000313" key="10">
    <source>
        <dbReference type="WBParaSite" id="ECPE_0000248501-mRNA-1"/>
    </source>
</evidence>
<evidence type="ECO:0000256" key="6">
    <source>
        <dbReference type="SAM" id="SignalP"/>
    </source>
</evidence>
<dbReference type="WBParaSite" id="ECPE_0000248501-mRNA-1">
    <property type="protein sequence ID" value="ECPE_0000248501-mRNA-1"/>
    <property type="gene ID" value="ECPE_0000248501"/>
</dbReference>
<dbReference type="CDD" id="cd00055">
    <property type="entry name" value="EGF_Lam"/>
    <property type="match status" value="1"/>
</dbReference>
<dbReference type="PANTHER" id="PTHR10574">
    <property type="entry name" value="NETRIN/LAMININ-RELATED"/>
    <property type="match status" value="1"/>
</dbReference>
<evidence type="ECO:0000313" key="8">
    <source>
        <dbReference type="EMBL" id="VDP66605.1"/>
    </source>
</evidence>
<dbReference type="Pfam" id="PF00055">
    <property type="entry name" value="Laminin_N"/>
    <property type="match status" value="1"/>
</dbReference>
<keyword evidence="1 6" id="KW-0732">Signal</keyword>
<dbReference type="SMART" id="SM00180">
    <property type="entry name" value="EGF_Lam"/>
    <property type="match status" value="1"/>
</dbReference>
<organism evidence="10">
    <name type="scientific">Echinostoma caproni</name>
    <dbReference type="NCBI Taxonomy" id="27848"/>
    <lineage>
        <taxon>Eukaryota</taxon>
        <taxon>Metazoa</taxon>
        <taxon>Spiralia</taxon>
        <taxon>Lophotrochozoa</taxon>
        <taxon>Platyhelminthes</taxon>
        <taxon>Trematoda</taxon>
        <taxon>Digenea</taxon>
        <taxon>Plagiorchiida</taxon>
        <taxon>Echinostomata</taxon>
        <taxon>Echinostomatoidea</taxon>
        <taxon>Echinostomatidae</taxon>
        <taxon>Echinostoma</taxon>
    </lineage>
</organism>
<dbReference type="PANTHER" id="PTHR10574:SF365">
    <property type="entry name" value="NETRIN-A-RELATED"/>
    <property type="match status" value="1"/>
</dbReference>